<dbReference type="RefSeq" id="WP_378299037.1">
    <property type="nucleotide sequence ID" value="NZ_JBHTJA010000026.1"/>
</dbReference>
<comment type="caution">
    <text evidence="3">The sequence shown here is derived from an EMBL/GenBank/DDBJ whole genome shotgun (WGS) entry which is preliminary data.</text>
</comment>
<feature type="transmembrane region" description="Helical" evidence="2">
    <location>
        <begin position="354"/>
        <end position="375"/>
    </location>
</feature>
<evidence type="ECO:0000313" key="4">
    <source>
        <dbReference type="Proteomes" id="UP001596972"/>
    </source>
</evidence>
<dbReference type="Proteomes" id="UP001596972">
    <property type="component" value="Unassembled WGS sequence"/>
</dbReference>
<feature type="transmembrane region" description="Helical" evidence="2">
    <location>
        <begin position="231"/>
        <end position="252"/>
    </location>
</feature>
<feature type="region of interest" description="Disordered" evidence="1">
    <location>
        <begin position="201"/>
        <end position="221"/>
    </location>
</feature>
<organism evidence="3 4">
    <name type="scientific">Actinomadura sediminis</name>
    <dbReference type="NCBI Taxonomy" id="1038904"/>
    <lineage>
        <taxon>Bacteria</taxon>
        <taxon>Bacillati</taxon>
        <taxon>Actinomycetota</taxon>
        <taxon>Actinomycetes</taxon>
        <taxon>Streptosporangiales</taxon>
        <taxon>Thermomonosporaceae</taxon>
        <taxon>Actinomadura</taxon>
    </lineage>
</organism>
<feature type="transmembrane region" description="Helical" evidence="2">
    <location>
        <begin position="148"/>
        <end position="169"/>
    </location>
</feature>
<protein>
    <submittedName>
        <fullName evidence="3">MFS transporter</fullName>
    </submittedName>
</protein>
<name>A0ABW3ENT7_9ACTN</name>
<feature type="transmembrane region" description="Helical" evidence="2">
    <location>
        <begin position="24"/>
        <end position="48"/>
    </location>
</feature>
<feature type="transmembrane region" description="Helical" evidence="2">
    <location>
        <begin position="288"/>
        <end position="307"/>
    </location>
</feature>
<dbReference type="PANTHER" id="PTHR23531">
    <property type="entry name" value="QUINOLENE RESISTANCE PROTEIN NORA"/>
    <property type="match status" value="1"/>
</dbReference>
<dbReference type="EMBL" id="JBHTJA010000026">
    <property type="protein sequence ID" value="MFD0901827.1"/>
    <property type="molecule type" value="Genomic_DNA"/>
</dbReference>
<feature type="transmembrane region" description="Helical" evidence="2">
    <location>
        <begin position="258"/>
        <end position="276"/>
    </location>
</feature>
<feature type="transmembrane region" description="Helical" evidence="2">
    <location>
        <begin position="313"/>
        <end position="333"/>
    </location>
</feature>
<keyword evidence="2" id="KW-1133">Transmembrane helix</keyword>
<feature type="transmembrane region" description="Helical" evidence="2">
    <location>
        <begin position="88"/>
        <end position="106"/>
    </location>
</feature>
<dbReference type="Pfam" id="PF07690">
    <property type="entry name" value="MFS_1"/>
    <property type="match status" value="1"/>
</dbReference>
<proteinExistence type="predicted"/>
<dbReference type="SUPFAM" id="SSF103473">
    <property type="entry name" value="MFS general substrate transporter"/>
    <property type="match status" value="1"/>
</dbReference>
<evidence type="ECO:0000313" key="3">
    <source>
        <dbReference type="EMBL" id="MFD0901827.1"/>
    </source>
</evidence>
<feature type="transmembrane region" description="Helical" evidence="2">
    <location>
        <begin position="112"/>
        <end position="136"/>
    </location>
</feature>
<evidence type="ECO:0000256" key="2">
    <source>
        <dbReference type="SAM" id="Phobius"/>
    </source>
</evidence>
<reference evidence="4" key="1">
    <citation type="journal article" date="2019" name="Int. J. Syst. Evol. Microbiol.">
        <title>The Global Catalogue of Microorganisms (GCM) 10K type strain sequencing project: providing services to taxonomists for standard genome sequencing and annotation.</title>
        <authorList>
            <consortium name="The Broad Institute Genomics Platform"/>
            <consortium name="The Broad Institute Genome Sequencing Center for Infectious Disease"/>
            <person name="Wu L."/>
            <person name="Ma J."/>
        </authorList>
    </citation>
    <scope>NUCLEOTIDE SEQUENCE [LARGE SCALE GENOMIC DNA]</scope>
    <source>
        <strain evidence="4">JCM 31202</strain>
    </source>
</reference>
<dbReference type="InterPro" id="IPR052714">
    <property type="entry name" value="MFS_Exporter"/>
</dbReference>
<dbReference type="PANTHER" id="PTHR23531:SF1">
    <property type="entry name" value="QUINOLENE RESISTANCE PROTEIN NORA"/>
    <property type="match status" value="1"/>
</dbReference>
<keyword evidence="4" id="KW-1185">Reference proteome</keyword>
<feature type="transmembrane region" description="Helical" evidence="2">
    <location>
        <begin position="175"/>
        <end position="198"/>
    </location>
</feature>
<keyword evidence="2" id="KW-0812">Transmembrane</keyword>
<dbReference type="InterPro" id="IPR036259">
    <property type="entry name" value="MFS_trans_sf"/>
</dbReference>
<sequence>MAAPTSQRPQKAGHASTGLGGRDFLLLLAATLGTFANYAPLLSVVPLWSAEGGAGNGGAGAATGVTMGTTAAVQLCMPWLLRRFRLRAILGAGALLLGAPTFAYLLSSSLGWVLAVSAVRGVGFGMVAVAGSALVAELVAVSHRGRAVGWYGIAVGLPQVVFLPLGVWAAGEFGFASVFTVAGAASLLAFPLVAAMTGRRGERVGRERGSPGGTSGAATGTSRLRPLAGPFTALIAAACALGGITTFLPLTFDDAATAPAALFAVSATAMAGRWAAGMWSDRSGAGRLLVPGTAACALGMGGFAVAAGLGPGGFAVALAAAIVYGLGFGVLQNDTLVVMFRRAGAPGAGAASTAWNLAYDAGTGIGAVAVGWTALVLDMNGAFAAAAVLIAALAPVALSDARREAAVRGEPAPGTGRGRS</sequence>
<accession>A0ABW3ENT7</accession>
<gene>
    <name evidence="3" type="ORF">ACFQ11_15615</name>
</gene>
<feature type="transmembrane region" description="Helical" evidence="2">
    <location>
        <begin position="60"/>
        <end position="81"/>
    </location>
</feature>
<dbReference type="InterPro" id="IPR011701">
    <property type="entry name" value="MFS"/>
</dbReference>
<keyword evidence="2" id="KW-0472">Membrane</keyword>
<evidence type="ECO:0000256" key="1">
    <source>
        <dbReference type="SAM" id="MobiDB-lite"/>
    </source>
</evidence>
<dbReference type="Gene3D" id="1.20.1250.20">
    <property type="entry name" value="MFS general substrate transporter like domains"/>
    <property type="match status" value="2"/>
</dbReference>
<feature type="transmembrane region" description="Helical" evidence="2">
    <location>
        <begin position="381"/>
        <end position="398"/>
    </location>
</feature>